<dbReference type="SUPFAM" id="SSF53335">
    <property type="entry name" value="S-adenosyl-L-methionine-dependent methyltransferases"/>
    <property type="match status" value="1"/>
</dbReference>
<sequence length="203" mass="22536">MKDIIGSYYDQHAQAFVDDTLTVDMTPLYSRFLPLLPPTGHILDAGCGSGRDAHAFRDLGYQVSACDASPTLAHLASVHCGLPVQVMRFQEITWQERFDGIWACASLLHVPQAELTDALSRLSAALKPAGLLYASFKYGQGEREHRGRRFTDLDEPGLAELLRQVGNLVELETWTTGDLRPGREAERWLNTLLRKPGSAWPST</sequence>
<accession>G2E4L4</accession>
<dbReference type="STRING" id="765913.ThidrDRAFT_3227"/>
<evidence type="ECO:0000313" key="5">
    <source>
        <dbReference type="Proteomes" id="UP000004200"/>
    </source>
</evidence>
<dbReference type="eggNOG" id="COG2227">
    <property type="taxonomic scope" value="Bacteria"/>
</dbReference>
<evidence type="ECO:0000313" key="4">
    <source>
        <dbReference type="EMBL" id="EGV29635.1"/>
    </source>
</evidence>
<dbReference type="GO" id="GO:0008168">
    <property type="term" value="F:methyltransferase activity"/>
    <property type="evidence" value="ECO:0007669"/>
    <property type="project" value="UniProtKB-KW"/>
</dbReference>
<protein>
    <submittedName>
        <fullName evidence="4">Methyltransferase type 12</fullName>
    </submittedName>
</protein>
<keyword evidence="2 4" id="KW-0808">Transferase</keyword>
<dbReference type="Gene3D" id="3.40.50.150">
    <property type="entry name" value="Vaccinia Virus protein VP39"/>
    <property type="match status" value="1"/>
</dbReference>
<dbReference type="PANTHER" id="PTHR43861">
    <property type="entry name" value="TRANS-ACONITATE 2-METHYLTRANSFERASE-RELATED"/>
    <property type="match status" value="1"/>
</dbReference>
<keyword evidence="5" id="KW-1185">Reference proteome</keyword>
<dbReference type="InterPro" id="IPR029063">
    <property type="entry name" value="SAM-dependent_MTases_sf"/>
</dbReference>
<dbReference type="AlphaFoldDB" id="G2E4L4"/>
<name>G2E4L4_9GAMM</name>
<comment type="caution">
    <text evidence="4">The sequence shown here is derived from an EMBL/GenBank/DDBJ whole genome shotgun (WGS) entry which is preliminary data.</text>
</comment>
<gene>
    <name evidence="4" type="ORF">ThidrDRAFT_3227</name>
</gene>
<dbReference type="GO" id="GO:0032259">
    <property type="term" value="P:methylation"/>
    <property type="evidence" value="ECO:0007669"/>
    <property type="project" value="UniProtKB-KW"/>
</dbReference>
<evidence type="ECO:0000259" key="3">
    <source>
        <dbReference type="Pfam" id="PF13649"/>
    </source>
</evidence>
<keyword evidence="1 4" id="KW-0489">Methyltransferase</keyword>
<proteinExistence type="predicted"/>
<dbReference type="InterPro" id="IPR041698">
    <property type="entry name" value="Methyltransf_25"/>
</dbReference>
<dbReference type="OrthoDB" id="9804086at2"/>
<organism evidence="4 5">
    <name type="scientific">Thiorhodococcus drewsii AZ1</name>
    <dbReference type="NCBI Taxonomy" id="765913"/>
    <lineage>
        <taxon>Bacteria</taxon>
        <taxon>Pseudomonadati</taxon>
        <taxon>Pseudomonadota</taxon>
        <taxon>Gammaproteobacteria</taxon>
        <taxon>Chromatiales</taxon>
        <taxon>Chromatiaceae</taxon>
        <taxon>Thiorhodococcus</taxon>
    </lineage>
</organism>
<evidence type="ECO:0000256" key="1">
    <source>
        <dbReference type="ARBA" id="ARBA00022603"/>
    </source>
</evidence>
<dbReference type="PANTHER" id="PTHR43861:SF1">
    <property type="entry name" value="TRANS-ACONITATE 2-METHYLTRANSFERASE"/>
    <property type="match status" value="1"/>
</dbReference>
<evidence type="ECO:0000256" key="2">
    <source>
        <dbReference type="ARBA" id="ARBA00022679"/>
    </source>
</evidence>
<dbReference type="EMBL" id="AFWT01000025">
    <property type="protein sequence ID" value="EGV29635.1"/>
    <property type="molecule type" value="Genomic_DNA"/>
</dbReference>
<dbReference type="Pfam" id="PF13649">
    <property type="entry name" value="Methyltransf_25"/>
    <property type="match status" value="1"/>
</dbReference>
<dbReference type="RefSeq" id="WP_007041940.1">
    <property type="nucleotide sequence ID" value="NZ_AFWT01000025.1"/>
</dbReference>
<dbReference type="Proteomes" id="UP000004200">
    <property type="component" value="Unassembled WGS sequence"/>
</dbReference>
<dbReference type="CDD" id="cd02440">
    <property type="entry name" value="AdoMet_MTases"/>
    <property type="match status" value="1"/>
</dbReference>
<reference evidence="4 5" key="1">
    <citation type="submission" date="2011-06" db="EMBL/GenBank/DDBJ databases">
        <title>The draft genome of Thiorhodococcus drewsii AZ1.</title>
        <authorList>
            <consortium name="US DOE Joint Genome Institute (JGI-PGF)"/>
            <person name="Lucas S."/>
            <person name="Han J."/>
            <person name="Lapidus A."/>
            <person name="Cheng J.-F."/>
            <person name="Goodwin L."/>
            <person name="Pitluck S."/>
            <person name="Peters L."/>
            <person name="Land M.L."/>
            <person name="Hauser L."/>
            <person name="Vogl K."/>
            <person name="Liu Z."/>
            <person name="Imhoff J."/>
            <person name="Thiel V."/>
            <person name="Frigaard N.-U."/>
            <person name="Bryant D.A."/>
            <person name="Woyke T.J."/>
        </authorList>
    </citation>
    <scope>NUCLEOTIDE SEQUENCE [LARGE SCALE GENOMIC DNA]</scope>
    <source>
        <strain evidence="4 5">AZ1</strain>
    </source>
</reference>
<feature type="domain" description="Methyltransferase" evidence="3">
    <location>
        <begin position="42"/>
        <end position="130"/>
    </location>
</feature>